<dbReference type="EMBL" id="WEIO01000008">
    <property type="protein sequence ID" value="KAB7705571.1"/>
    <property type="molecule type" value="Genomic_DNA"/>
</dbReference>
<protein>
    <recommendedName>
        <fullName evidence="3">DUF2513 domain-containing protein</fullName>
    </recommendedName>
</protein>
<keyword evidence="2" id="KW-1185">Reference proteome</keyword>
<dbReference type="AlphaFoldDB" id="A0A6I1FDH3"/>
<gene>
    <name evidence="1" type="ORF">F9802_13610</name>
</gene>
<accession>A0A6I1FDH3</accession>
<dbReference type="Proteomes" id="UP000429595">
    <property type="component" value="Unassembled WGS sequence"/>
</dbReference>
<sequence>MEKLTIKEQVVLAYYVQYYLGNDPNIMAELHEILTEGMDTAAYETSLARLAEEGLLNGTDAIPLSPIENGGDKITQPMITNKGIMHIDNILDIQSYAVEGNKLSYIKNSILTNNLDLSVDVIAAFVKKAVEIN</sequence>
<evidence type="ECO:0000313" key="2">
    <source>
        <dbReference type="Proteomes" id="UP000429595"/>
    </source>
</evidence>
<organism evidence="1 2">
    <name type="scientific">Bacillus aerolatus</name>
    <dbReference type="NCBI Taxonomy" id="2653354"/>
    <lineage>
        <taxon>Bacteria</taxon>
        <taxon>Bacillati</taxon>
        <taxon>Bacillota</taxon>
        <taxon>Bacilli</taxon>
        <taxon>Bacillales</taxon>
        <taxon>Bacillaceae</taxon>
        <taxon>Bacillus</taxon>
    </lineage>
</organism>
<comment type="caution">
    <text evidence="1">The sequence shown here is derived from an EMBL/GenBank/DDBJ whole genome shotgun (WGS) entry which is preliminary data.</text>
</comment>
<proteinExistence type="predicted"/>
<evidence type="ECO:0008006" key="3">
    <source>
        <dbReference type="Google" id="ProtNLM"/>
    </source>
</evidence>
<reference evidence="1 2" key="1">
    <citation type="submission" date="2019-10" db="EMBL/GenBank/DDBJ databases">
        <title>Bacillus aerolatum sp. nov., isolated from bioaerosol of sport playgrounds.</title>
        <authorList>
            <person name="Chen P."/>
            <person name="Zhang G."/>
        </authorList>
    </citation>
    <scope>NUCLEOTIDE SEQUENCE [LARGE SCALE GENOMIC DNA]</scope>
    <source>
        <strain evidence="1 2">CX253</strain>
    </source>
</reference>
<evidence type="ECO:0000313" key="1">
    <source>
        <dbReference type="EMBL" id="KAB7705571.1"/>
    </source>
</evidence>
<dbReference type="RefSeq" id="WP_152152865.1">
    <property type="nucleotide sequence ID" value="NZ_WEIO01000008.1"/>
</dbReference>
<name>A0A6I1FDH3_9BACI</name>